<keyword evidence="5" id="KW-0067">ATP-binding</keyword>
<accession>A0ABX2H778</accession>
<sequence>MKNKVVWIGTKESDILHTNHFFSNSITACGSGKSHNISFSVSQNRRINYNVNNPEYTQFLLKQMEMVVEKDSEVEFMYYNPYYAHLLNPVLLQHVCCLNSKSIMDMLRSKCEMRTLAAKYIPIVPYERVLGKELYNKLNLCFPNNGKKYIIQQNISSGGEGTFVISDAKETLTCSENEVYLLSPYYEKNIPINVNFIIFDEEIFIFPPSIQIIQQINGKLLFKGTDFNAEKYANYLDKEVIWQNTFRLASALKAMGYRGICGFDYIQTKSQLLFLECNPRFQASTYLLNLTLEKEGLPSIQELNYMAFNHRKAVKFDAYTLNVTYSCIAPSYQTYLKNSSIREEWFQHPSVFEILTDGLKADMHFVEDAYLYRVIFSKSITDITPEFDLISYDNLQTASEDWYKKIISGDLLALKIGLLNQGIFISKAALNFIQNYGGIKDSVFDSIDLILNNGIIINCPYKINYADFSPFFLEYFSGQLELHYYDKCLGPVSLEPNNPDKDRITRNSNVPYRRLSYSGGDRLRIHHTDICVFKRGNNCCQFCNLPVNGFDYTFEDIQEVIDFYLTKGGFRHILIGGGSESISHESDTVLKIVHYIREKNNSPIYLMCLPIQNDAELESLYHAGITEIGFNIEIWDDKIAKKLMPGKGRISRETYMNALKNARKIWKKPYSVRSLLIVGLEPAINTEEAVHMLCQEGIMPILSVFRPLPNSQMSEFLPPTNEFLYNLYKRLDKICNIYNQHLGPNCTACQNNTLSLPW</sequence>
<organism evidence="8 9">
    <name type="scientific">Blautia faecis</name>
    <dbReference type="NCBI Taxonomy" id="871665"/>
    <lineage>
        <taxon>Bacteria</taxon>
        <taxon>Bacillati</taxon>
        <taxon>Bacillota</taxon>
        <taxon>Clostridia</taxon>
        <taxon>Lachnospirales</taxon>
        <taxon>Lachnospiraceae</taxon>
        <taxon>Blautia</taxon>
    </lineage>
</organism>
<dbReference type="InterPro" id="IPR013785">
    <property type="entry name" value="Aldolase_TIM"/>
</dbReference>
<comment type="caution">
    <text evidence="8">The sequence shown here is derived from an EMBL/GenBank/DDBJ whole genome shotgun (WGS) entry which is preliminary data.</text>
</comment>
<keyword evidence="1" id="KW-0949">S-adenosyl-L-methionine</keyword>
<keyword evidence="2" id="KW-0479">Metal-binding</keyword>
<keyword evidence="4" id="KW-0411">Iron-sulfur</keyword>
<keyword evidence="5" id="KW-0547">Nucleotide-binding</keyword>
<dbReference type="Gene3D" id="3.30.470.20">
    <property type="entry name" value="ATP-grasp fold, B domain"/>
    <property type="match status" value="1"/>
</dbReference>
<evidence type="ECO:0000259" key="7">
    <source>
        <dbReference type="PROSITE" id="PS51918"/>
    </source>
</evidence>
<gene>
    <name evidence="8" type="ORF">G5B17_11585</name>
</gene>
<evidence type="ECO:0000256" key="3">
    <source>
        <dbReference type="ARBA" id="ARBA00023004"/>
    </source>
</evidence>
<dbReference type="InterPro" id="IPR006638">
    <property type="entry name" value="Elp3/MiaA/NifB-like_rSAM"/>
</dbReference>
<dbReference type="InterPro" id="IPR058240">
    <property type="entry name" value="rSAM_sf"/>
</dbReference>
<dbReference type="InterPro" id="IPR007197">
    <property type="entry name" value="rSAM"/>
</dbReference>
<evidence type="ECO:0000256" key="4">
    <source>
        <dbReference type="ARBA" id="ARBA00023014"/>
    </source>
</evidence>
<feature type="domain" description="ATP-grasp" evidence="6">
    <location>
        <begin position="113"/>
        <end position="308"/>
    </location>
</feature>
<evidence type="ECO:0000256" key="2">
    <source>
        <dbReference type="ARBA" id="ARBA00022723"/>
    </source>
</evidence>
<evidence type="ECO:0000259" key="6">
    <source>
        <dbReference type="PROSITE" id="PS50975"/>
    </source>
</evidence>
<dbReference type="Proteomes" id="UP001644719">
    <property type="component" value="Unassembled WGS sequence"/>
</dbReference>
<dbReference type="NCBIfam" id="NF045502">
    <property type="entry name" value="variant_rSAM"/>
    <property type="match status" value="1"/>
</dbReference>
<keyword evidence="9" id="KW-1185">Reference proteome</keyword>
<keyword evidence="3" id="KW-0408">Iron</keyword>
<dbReference type="InterPro" id="IPR011761">
    <property type="entry name" value="ATP-grasp"/>
</dbReference>
<dbReference type="PROSITE" id="PS51257">
    <property type="entry name" value="PROKAR_LIPOPROTEIN"/>
    <property type="match status" value="1"/>
</dbReference>
<dbReference type="Pfam" id="PF04055">
    <property type="entry name" value="Radical_SAM"/>
    <property type="match status" value="1"/>
</dbReference>
<dbReference type="Gene3D" id="3.20.20.70">
    <property type="entry name" value="Aldolase class I"/>
    <property type="match status" value="1"/>
</dbReference>
<dbReference type="PROSITE" id="PS51918">
    <property type="entry name" value="RADICAL_SAM"/>
    <property type="match status" value="1"/>
</dbReference>
<proteinExistence type="predicted"/>
<name>A0ABX2H778_9FIRM</name>
<dbReference type="InterPro" id="IPR003806">
    <property type="entry name" value="ATP-grasp_PylC-type"/>
</dbReference>
<dbReference type="RefSeq" id="WP_173735713.1">
    <property type="nucleotide sequence ID" value="NZ_JAAITS010000031.1"/>
</dbReference>
<protein>
    <submittedName>
        <fullName evidence="8">Radical SAM protein</fullName>
    </submittedName>
</protein>
<dbReference type="EMBL" id="JAAITS010000031">
    <property type="protein sequence ID" value="NSG86041.1"/>
    <property type="molecule type" value="Genomic_DNA"/>
</dbReference>
<dbReference type="Pfam" id="PF02655">
    <property type="entry name" value="ATP-grasp_3"/>
    <property type="match status" value="1"/>
</dbReference>
<evidence type="ECO:0000313" key="9">
    <source>
        <dbReference type="Proteomes" id="UP001644719"/>
    </source>
</evidence>
<dbReference type="SUPFAM" id="SSF102114">
    <property type="entry name" value="Radical SAM enzymes"/>
    <property type="match status" value="1"/>
</dbReference>
<dbReference type="SMART" id="SM00729">
    <property type="entry name" value="Elp3"/>
    <property type="match status" value="1"/>
</dbReference>
<dbReference type="PROSITE" id="PS50975">
    <property type="entry name" value="ATP_GRASP"/>
    <property type="match status" value="1"/>
</dbReference>
<dbReference type="SUPFAM" id="SSF56059">
    <property type="entry name" value="Glutathione synthetase ATP-binding domain-like"/>
    <property type="match status" value="1"/>
</dbReference>
<evidence type="ECO:0000256" key="1">
    <source>
        <dbReference type="ARBA" id="ARBA00022691"/>
    </source>
</evidence>
<evidence type="ECO:0000256" key="5">
    <source>
        <dbReference type="PROSITE-ProRule" id="PRU00409"/>
    </source>
</evidence>
<reference evidence="8 9" key="1">
    <citation type="journal article" date="2020" name="Cell Host Microbe">
        <title>Functional and Genomic Variation between Human-Derived Isolates of Lachnospiraceae Reveals Inter- and Intra-Species Diversity.</title>
        <authorList>
            <person name="Sorbara M.T."/>
            <person name="Littmann E.R."/>
            <person name="Fontana E."/>
            <person name="Moody T.U."/>
            <person name="Kohout C.E."/>
            <person name="Gjonbalaj M."/>
            <person name="Eaton V."/>
            <person name="Seok R."/>
            <person name="Leiner I.M."/>
            <person name="Pamer E.G."/>
        </authorList>
    </citation>
    <scope>NUCLEOTIDE SEQUENCE [LARGE SCALE GENOMIC DNA]</scope>
    <source>
        <strain evidence="8 9">MSK.17.74</strain>
    </source>
</reference>
<feature type="domain" description="Radical SAM core" evidence="7">
    <location>
        <begin position="515"/>
        <end position="745"/>
    </location>
</feature>
<evidence type="ECO:0000313" key="8">
    <source>
        <dbReference type="EMBL" id="NSG86041.1"/>
    </source>
</evidence>